<keyword evidence="2" id="KW-1185">Reference proteome</keyword>
<organism evidence="1 2">
    <name type="scientific">Vermiconidia calcicola</name>
    <dbReference type="NCBI Taxonomy" id="1690605"/>
    <lineage>
        <taxon>Eukaryota</taxon>
        <taxon>Fungi</taxon>
        <taxon>Dikarya</taxon>
        <taxon>Ascomycota</taxon>
        <taxon>Pezizomycotina</taxon>
        <taxon>Dothideomycetes</taxon>
        <taxon>Dothideomycetidae</taxon>
        <taxon>Mycosphaerellales</taxon>
        <taxon>Extremaceae</taxon>
        <taxon>Vermiconidia</taxon>
    </lineage>
</organism>
<sequence length="497" mass="53833">MELPPLAVVPGHSLGPLHLGASLHEVLTITKESKTRFPQIDFHYDRNNPLTIPVAVTLPQNGFRLRFDGADQRLRIIEIMDFKKIRLAYKGSELLKNSSTDAGGPAFKRIYQIFGASYPGEYVPPNKGSAMGTYVLSWAGIAFTFPLQHSAWAPNKDHVSMLGSSAAAAATVMAIFEGTSWPEARKELFVKTPSGPRSSALATRPKDNLPAEIELANVYGNGGVEFKRRPPAAPFSIVLNQTTPQDLVTELGAPDATHKRDTDALPPVEQQPAHRRASIMSNGRAHHPGSGPSSYSSTGTDTFDADFDSGDADEDPSDRASRETFWCYFNHGMDILVGPPSEESSHPTTTANGQTPLSSSPHLVVTKAIIHGNVPGSYAFNRHRRLRWTLSLPNIPAYVSPGDLSSETKFESDLKPTLLQHFAGTWPESEMGRGKVVNRTWGGGSPSESGFFLPDAEQDLVEGGGSEQWLGNTRLFAFPGLGFEVLENGAVGALTVY</sequence>
<protein>
    <submittedName>
        <fullName evidence="1">Uncharacterized protein</fullName>
    </submittedName>
</protein>
<proteinExistence type="predicted"/>
<dbReference type="Proteomes" id="UP001281147">
    <property type="component" value="Unassembled WGS sequence"/>
</dbReference>
<reference evidence="1" key="1">
    <citation type="submission" date="2023-07" db="EMBL/GenBank/DDBJ databases">
        <title>Black Yeasts Isolated from many extreme environments.</title>
        <authorList>
            <person name="Coleine C."/>
            <person name="Stajich J.E."/>
            <person name="Selbmann L."/>
        </authorList>
    </citation>
    <scope>NUCLEOTIDE SEQUENCE</scope>
    <source>
        <strain evidence="1">CCFEE 5714</strain>
    </source>
</reference>
<evidence type="ECO:0000313" key="1">
    <source>
        <dbReference type="EMBL" id="KAK3702932.1"/>
    </source>
</evidence>
<evidence type="ECO:0000313" key="2">
    <source>
        <dbReference type="Proteomes" id="UP001281147"/>
    </source>
</evidence>
<name>A0ACC3MSN5_9PEZI</name>
<comment type="caution">
    <text evidence="1">The sequence shown here is derived from an EMBL/GenBank/DDBJ whole genome shotgun (WGS) entry which is preliminary data.</text>
</comment>
<gene>
    <name evidence="1" type="ORF">LTR37_014781</name>
</gene>
<accession>A0ACC3MSN5</accession>
<dbReference type="EMBL" id="JAUTXU010000158">
    <property type="protein sequence ID" value="KAK3702932.1"/>
    <property type="molecule type" value="Genomic_DNA"/>
</dbReference>